<dbReference type="AlphaFoldDB" id="A0A4C1SVV3"/>
<name>A0A4C1SVV3_EUMVA</name>
<dbReference type="EMBL" id="BGZK01004012">
    <property type="protein sequence ID" value="GBP06292.1"/>
    <property type="molecule type" value="Genomic_DNA"/>
</dbReference>
<organism evidence="2 3">
    <name type="scientific">Eumeta variegata</name>
    <name type="common">Bagworm moth</name>
    <name type="synonym">Eumeta japonica</name>
    <dbReference type="NCBI Taxonomy" id="151549"/>
    <lineage>
        <taxon>Eukaryota</taxon>
        <taxon>Metazoa</taxon>
        <taxon>Ecdysozoa</taxon>
        <taxon>Arthropoda</taxon>
        <taxon>Hexapoda</taxon>
        <taxon>Insecta</taxon>
        <taxon>Pterygota</taxon>
        <taxon>Neoptera</taxon>
        <taxon>Endopterygota</taxon>
        <taxon>Lepidoptera</taxon>
        <taxon>Glossata</taxon>
        <taxon>Ditrysia</taxon>
        <taxon>Tineoidea</taxon>
        <taxon>Psychidae</taxon>
        <taxon>Oiketicinae</taxon>
        <taxon>Eumeta</taxon>
    </lineage>
</organism>
<feature type="region of interest" description="Disordered" evidence="1">
    <location>
        <begin position="118"/>
        <end position="141"/>
    </location>
</feature>
<proteinExistence type="predicted"/>
<feature type="compositionally biased region" description="Polar residues" evidence="1">
    <location>
        <begin position="121"/>
        <end position="132"/>
    </location>
</feature>
<dbReference type="Proteomes" id="UP000299102">
    <property type="component" value="Unassembled WGS sequence"/>
</dbReference>
<sequence length="230" mass="25935">MKWANYNTVLAYKIVCRDRVRPPMAVPCDTIYTNRSLTQMRIATPQPPTPAGACATRATRARRTGRLLICNAEIKMERPRRERDHRRPRRGCRSADVFITHRGRDAPASETIFNAFDDTTAPMTTGSNTDSGFEQPARPARPTAARAYGGRRRCDIALRKRGSSRADGRFTSLAPRAERRWRNRSQNVNIADNRPDGRAIRRFDVFDGVVVETVAGRGVVIVGGYQKENY</sequence>
<evidence type="ECO:0000313" key="3">
    <source>
        <dbReference type="Proteomes" id="UP000299102"/>
    </source>
</evidence>
<keyword evidence="3" id="KW-1185">Reference proteome</keyword>
<protein>
    <submittedName>
        <fullName evidence="2">Uncharacterized protein</fullName>
    </submittedName>
</protein>
<accession>A0A4C1SVV3</accession>
<reference evidence="2 3" key="1">
    <citation type="journal article" date="2019" name="Commun. Biol.">
        <title>The bagworm genome reveals a unique fibroin gene that provides high tensile strength.</title>
        <authorList>
            <person name="Kono N."/>
            <person name="Nakamura H."/>
            <person name="Ohtoshi R."/>
            <person name="Tomita M."/>
            <person name="Numata K."/>
            <person name="Arakawa K."/>
        </authorList>
    </citation>
    <scope>NUCLEOTIDE SEQUENCE [LARGE SCALE GENOMIC DNA]</scope>
</reference>
<evidence type="ECO:0000313" key="2">
    <source>
        <dbReference type="EMBL" id="GBP06292.1"/>
    </source>
</evidence>
<gene>
    <name evidence="2" type="ORF">EVAR_73494_1</name>
</gene>
<comment type="caution">
    <text evidence="2">The sequence shown here is derived from an EMBL/GenBank/DDBJ whole genome shotgun (WGS) entry which is preliminary data.</text>
</comment>
<evidence type="ECO:0000256" key="1">
    <source>
        <dbReference type="SAM" id="MobiDB-lite"/>
    </source>
</evidence>